<sequence>MEKFCVNCGQKMAADVMFCPNCGAKQPEQTSTTNESNNQQANQQSTSFSNATSQMTDGDTINTVGFMPNIKYAYAYLFDFGTKTKEQNKGAFWWDILGLTILGVAFSLIYTILLMISVGLAGFFYFVYVIFQATCMIAPTMRRLNYLGKDKNLAWLHFVPLVNLYIFYLMLIDKNQA</sequence>
<evidence type="ECO:0000313" key="5">
    <source>
        <dbReference type="Proteomes" id="UP000051249"/>
    </source>
</evidence>
<dbReference type="RefSeq" id="WP_057800366.1">
    <property type="nucleotide sequence ID" value="NZ_BJZZ01000040.1"/>
</dbReference>
<gene>
    <name evidence="4" type="ORF">IV88_GL001180</name>
</gene>
<feature type="transmembrane region" description="Helical" evidence="2">
    <location>
        <begin position="122"/>
        <end position="141"/>
    </location>
</feature>
<feature type="transmembrane region" description="Helical" evidence="2">
    <location>
        <begin position="153"/>
        <end position="172"/>
    </location>
</feature>
<evidence type="ECO:0000259" key="3">
    <source>
        <dbReference type="Pfam" id="PF13240"/>
    </source>
</evidence>
<keyword evidence="5" id="KW-1185">Reference proteome</keyword>
<dbReference type="EMBL" id="JQCQ01000039">
    <property type="protein sequence ID" value="KRO22251.1"/>
    <property type="molecule type" value="Genomic_DNA"/>
</dbReference>
<evidence type="ECO:0000256" key="2">
    <source>
        <dbReference type="SAM" id="Phobius"/>
    </source>
</evidence>
<dbReference type="InterPro" id="IPR026870">
    <property type="entry name" value="Zinc_ribbon_dom"/>
</dbReference>
<dbReference type="Pfam" id="PF13240">
    <property type="entry name" value="Zn_Ribbon_1"/>
    <property type="match status" value="1"/>
</dbReference>
<reference evidence="4 5" key="1">
    <citation type="journal article" date="2015" name="Genome Announc.">
        <title>Expanding the biotechnology potential of lactobacilli through comparative genomics of 213 strains and associated genera.</title>
        <authorList>
            <person name="Sun Z."/>
            <person name="Harris H.M."/>
            <person name="McCann A."/>
            <person name="Guo C."/>
            <person name="Argimon S."/>
            <person name="Zhang W."/>
            <person name="Yang X."/>
            <person name="Jeffery I.B."/>
            <person name="Cooney J.C."/>
            <person name="Kagawa T.F."/>
            <person name="Liu W."/>
            <person name="Song Y."/>
            <person name="Salvetti E."/>
            <person name="Wrobel A."/>
            <person name="Rasinkangas P."/>
            <person name="Parkhill J."/>
            <person name="Rea M.C."/>
            <person name="O'Sullivan O."/>
            <person name="Ritari J."/>
            <person name="Douillard F.P."/>
            <person name="Paul Ross R."/>
            <person name="Yang R."/>
            <person name="Briner A.E."/>
            <person name="Felis G.E."/>
            <person name="de Vos W.M."/>
            <person name="Barrangou R."/>
            <person name="Klaenhammer T.R."/>
            <person name="Caufield P.W."/>
            <person name="Cui Y."/>
            <person name="Zhang H."/>
            <person name="O'Toole P.W."/>
        </authorList>
    </citation>
    <scope>NUCLEOTIDE SEQUENCE [LARGE SCALE GENOMIC DNA]</scope>
    <source>
        <strain evidence="4 5">DSM 23026</strain>
    </source>
</reference>
<dbReference type="PATRIC" id="fig|480391.4.peg.1198"/>
<dbReference type="AlphaFoldDB" id="A0A0R2NCK8"/>
<comment type="caution">
    <text evidence="4">The sequence shown here is derived from an EMBL/GenBank/DDBJ whole genome shotgun (WGS) entry which is preliminary data.</text>
</comment>
<organism evidence="4 5">
    <name type="scientific">Pediococcus argentinicus</name>
    <dbReference type="NCBI Taxonomy" id="480391"/>
    <lineage>
        <taxon>Bacteria</taxon>
        <taxon>Bacillati</taxon>
        <taxon>Bacillota</taxon>
        <taxon>Bacilli</taxon>
        <taxon>Lactobacillales</taxon>
        <taxon>Lactobacillaceae</taxon>
        <taxon>Pediococcus</taxon>
    </lineage>
</organism>
<accession>A0A0R2NCK8</accession>
<dbReference type="Proteomes" id="UP000051249">
    <property type="component" value="Unassembled WGS sequence"/>
</dbReference>
<proteinExistence type="predicted"/>
<feature type="domain" description="Zinc-ribbon" evidence="3">
    <location>
        <begin position="4"/>
        <end position="25"/>
    </location>
</feature>
<feature type="transmembrane region" description="Helical" evidence="2">
    <location>
        <begin position="92"/>
        <end position="116"/>
    </location>
</feature>
<keyword evidence="2" id="KW-0812">Transmembrane</keyword>
<protein>
    <recommendedName>
        <fullName evidence="3">Zinc-ribbon domain-containing protein</fullName>
    </recommendedName>
</protein>
<keyword evidence="2" id="KW-1133">Transmembrane helix</keyword>
<dbReference type="OrthoDB" id="2410059at2"/>
<evidence type="ECO:0000313" key="4">
    <source>
        <dbReference type="EMBL" id="KRO22251.1"/>
    </source>
</evidence>
<name>A0A0R2NCK8_9LACO</name>
<feature type="region of interest" description="Disordered" evidence="1">
    <location>
        <begin position="28"/>
        <end position="54"/>
    </location>
</feature>
<evidence type="ECO:0000256" key="1">
    <source>
        <dbReference type="SAM" id="MobiDB-lite"/>
    </source>
</evidence>
<keyword evidence="2" id="KW-0472">Membrane</keyword>
<feature type="compositionally biased region" description="Low complexity" evidence="1">
    <location>
        <begin position="29"/>
        <end position="50"/>
    </location>
</feature>